<organism evidence="1 2">
    <name type="scientific">Defluviimonas salinarum</name>
    <dbReference type="NCBI Taxonomy" id="2992147"/>
    <lineage>
        <taxon>Bacteria</taxon>
        <taxon>Pseudomonadati</taxon>
        <taxon>Pseudomonadota</taxon>
        <taxon>Alphaproteobacteria</taxon>
        <taxon>Rhodobacterales</taxon>
        <taxon>Paracoccaceae</taxon>
        <taxon>Albidovulum</taxon>
    </lineage>
</organism>
<proteinExistence type="predicted"/>
<accession>A0ABT3J6M2</accession>
<name>A0ABT3J6M2_9RHOB</name>
<dbReference type="Proteomes" id="UP001207582">
    <property type="component" value="Unassembled WGS sequence"/>
</dbReference>
<dbReference type="RefSeq" id="WP_264772837.1">
    <property type="nucleotide sequence ID" value="NZ_JAPDOG010000017.1"/>
</dbReference>
<dbReference type="EMBL" id="JAPDOG010000017">
    <property type="protein sequence ID" value="MCW3783308.1"/>
    <property type="molecule type" value="Genomic_DNA"/>
</dbReference>
<reference evidence="1 2" key="1">
    <citation type="submission" date="2022-10" db="EMBL/GenBank/DDBJ databases">
        <title>Defluviimonas sp. CAU 1641 isolated from mud.</title>
        <authorList>
            <person name="Kim W."/>
        </authorList>
    </citation>
    <scope>NUCLEOTIDE SEQUENCE [LARGE SCALE GENOMIC DNA]</scope>
    <source>
        <strain evidence="1 2">CAU 1641</strain>
    </source>
</reference>
<comment type="caution">
    <text evidence="1">The sequence shown here is derived from an EMBL/GenBank/DDBJ whole genome shotgun (WGS) entry which is preliminary data.</text>
</comment>
<evidence type="ECO:0000313" key="2">
    <source>
        <dbReference type="Proteomes" id="UP001207582"/>
    </source>
</evidence>
<evidence type="ECO:0000313" key="1">
    <source>
        <dbReference type="EMBL" id="MCW3783308.1"/>
    </source>
</evidence>
<keyword evidence="2" id="KW-1185">Reference proteome</keyword>
<gene>
    <name evidence="1" type="ORF">OM960_17295</name>
</gene>
<protein>
    <submittedName>
        <fullName evidence="1">Uncharacterized protein</fullName>
    </submittedName>
</protein>
<sequence>MKIIARCHPALEPILPTPVPAARALPHWLRTMPAEVAAPTLSGMTVRTLKHCLPFIDALSLGLMIPLATDLTVEGGEIAWDWDPPVIADAPLTRAPVGLHVPEQATGAPLPVDGQLMVKFINFWALEAPEGWDLLFTHPLNRADLPFRTLSGLVSADRFRLGYVHFPALWTDPGFEGVLPAGTPVAQVIALPCSQPGLEIATMSEAVIAESRHIQETLQAEPGHYRKSYRA</sequence>